<dbReference type="EMBL" id="CM051401">
    <property type="protein sequence ID" value="KAJ4712761.1"/>
    <property type="molecule type" value="Genomic_DNA"/>
</dbReference>
<reference evidence="1 2" key="1">
    <citation type="journal article" date="2023" name="Science">
        <title>Complex scaffold remodeling in plant triterpene biosynthesis.</title>
        <authorList>
            <person name="De La Pena R."/>
            <person name="Hodgson H."/>
            <person name="Liu J.C."/>
            <person name="Stephenson M.J."/>
            <person name="Martin A.C."/>
            <person name="Owen C."/>
            <person name="Harkess A."/>
            <person name="Leebens-Mack J."/>
            <person name="Jimenez L.E."/>
            <person name="Osbourn A."/>
            <person name="Sattely E.S."/>
        </authorList>
    </citation>
    <scope>NUCLEOTIDE SEQUENCE [LARGE SCALE GENOMIC DNA]</scope>
    <source>
        <strain evidence="2">cv. JPN11</strain>
        <tissue evidence="1">Leaf</tissue>
    </source>
</reference>
<dbReference type="Proteomes" id="UP001164539">
    <property type="component" value="Chromosome 8"/>
</dbReference>
<protein>
    <submittedName>
        <fullName evidence="1">Heat-shock protein</fullName>
    </submittedName>
</protein>
<sequence length="215" mass="24238">MASSILRRAYNSKHFNKLICPASASASASASSFCSFNTNSRVTNFGENDRSVDIERRPDRSVSRQRDTYPSFFSDVFYPFSPPTSLSQVLNFMDQFMDSPFLSRGMGSPSRGRWDAKEDDDTLLLRMDMPGLGKEDVKISVQQNSLIIKGEAEKESGDNEEDDSGTRRYSSRIDLPPNLYKIDGIKAEMKNGVLKIIVPKVKEEERKDAFHVTVE</sequence>
<accession>A0ACC1XMQ5</accession>
<comment type="caution">
    <text evidence="1">The sequence shown here is derived from an EMBL/GenBank/DDBJ whole genome shotgun (WGS) entry which is preliminary data.</text>
</comment>
<evidence type="ECO:0000313" key="2">
    <source>
        <dbReference type="Proteomes" id="UP001164539"/>
    </source>
</evidence>
<organism evidence="1 2">
    <name type="scientific">Melia azedarach</name>
    <name type="common">Chinaberry tree</name>
    <dbReference type="NCBI Taxonomy" id="155640"/>
    <lineage>
        <taxon>Eukaryota</taxon>
        <taxon>Viridiplantae</taxon>
        <taxon>Streptophyta</taxon>
        <taxon>Embryophyta</taxon>
        <taxon>Tracheophyta</taxon>
        <taxon>Spermatophyta</taxon>
        <taxon>Magnoliopsida</taxon>
        <taxon>eudicotyledons</taxon>
        <taxon>Gunneridae</taxon>
        <taxon>Pentapetalae</taxon>
        <taxon>rosids</taxon>
        <taxon>malvids</taxon>
        <taxon>Sapindales</taxon>
        <taxon>Meliaceae</taxon>
        <taxon>Melia</taxon>
    </lineage>
</organism>
<name>A0ACC1XMQ5_MELAZ</name>
<gene>
    <name evidence="1" type="ORF">OWV82_014942</name>
</gene>
<evidence type="ECO:0000313" key="1">
    <source>
        <dbReference type="EMBL" id="KAJ4712761.1"/>
    </source>
</evidence>
<proteinExistence type="predicted"/>
<keyword evidence="2" id="KW-1185">Reference proteome</keyword>